<protein>
    <recommendedName>
        <fullName evidence="3">DNA topoisomerase</fullName>
        <ecNumber evidence="3">5.6.2.1</ecNumber>
    </recommendedName>
</protein>
<organism evidence="9 10">
    <name type="scientific">Chitinophaga nivalis</name>
    <dbReference type="NCBI Taxonomy" id="2991709"/>
    <lineage>
        <taxon>Bacteria</taxon>
        <taxon>Pseudomonadati</taxon>
        <taxon>Bacteroidota</taxon>
        <taxon>Chitinophagia</taxon>
        <taxon>Chitinophagales</taxon>
        <taxon>Chitinophagaceae</taxon>
        <taxon>Chitinophaga</taxon>
    </lineage>
</organism>
<proteinExistence type="inferred from homology"/>
<evidence type="ECO:0000256" key="5">
    <source>
        <dbReference type="ARBA" id="ARBA00023125"/>
    </source>
</evidence>
<dbReference type="Proteomes" id="UP001207742">
    <property type="component" value="Unassembled WGS sequence"/>
</dbReference>
<dbReference type="Pfam" id="PF21338">
    <property type="entry name" value="Top1B_N_bact"/>
    <property type="match status" value="1"/>
</dbReference>
<dbReference type="Pfam" id="PF01028">
    <property type="entry name" value="Topoisom_I"/>
    <property type="match status" value="1"/>
</dbReference>
<gene>
    <name evidence="9" type="ORF">OL497_22215</name>
</gene>
<comment type="similarity">
    <text evidence="2">Belongs to the type IB topoisomerase family.</text>
</comment>
<dbReference type="InterPro" id="IPR049331">
    <property type="entry name" value="Top1B_N_bact"/>
</dbReference>
<accession>A0ABT3IRN9</accession>
<reference evidence="9 10" key="1">
    <citation type="submission" date="2022-10" db="EMBL/GenBank/DDBJ databases">
        <title>Chitinophaga nivalis PC15 sp. nov., isolated from Pyeongchang county, South Korea.</title>
        <authorList>
            <person name="Trinh H.N."/>
        </authorList>
    </citation>
    <scope>NUCLEOTIDE SEQUENCE [LARGE SCALE GENOMIC DNA]</scope>
    <source>
        <strain evidence="9 10">PC14</strain>
    </source>
</reference>
<dbReference type="SUPFAM" id="SSF56349">
    <property type="entry name" value="DNA breaking-rejoining enzymes"/>
    <property type="match status" value="1"/>
</dbReference>
<keyword evidence="6" id="KW-0413">Isomerase</keyword>
<dbReference type="RefSeq" id="WP_264733449.1">
    <property type="nucleotide sequence ID" value="NZ_JAPDNR010000001.1"/>
</dbReference>
<dbReference type="Gene3D" id="3.30.66.10">
    <property type="entry name" value="DNA topoisomerase I domain"/>
    <property type="match status" value="1"/>
</dbReference>
<dbReference type="PRINTS" id="PR00416">
    <property type="entry name" value="EUTPISMRASEI"/>
</dbReference>
<feature type="domain" description="DNA topoisomerase IB N-terminal" evidence="8">
    <location>
        <begin position="33"/>
        <end position="81"/>
    </location>
</feature>
<comment type="caution">
    <text evidence="9">The sequence shown here is derived from an EMBL/GenBank/DDBJ whole genome shotgun (WGS) entry which is preliminary data.</text>
</comment>
<evidence type="ECO:0000256" key="4">
    <source>
        <dbReference type="ARBA" id="ARBA00023029"/>
    </source>
</evidence>
<feature type="domain" description="DNA topoisomerase I catalytic core eukaryotic-type" evidence="7">
    <location>
        <begin position="97"/>
        <end position="314"/>
    </location>
</feature>
<dbReference type="InterPro" id="IPR001631">
    <property type="entry name" value="TopoI"/>
</dbReference>
<evidence type="ECO:0000256" key="6">
    <source>
        <dbReference type="ARBA" id="ARBA00023235"/>
    </source>
</evidence>
<name>A0ABT3IRN9_9BACT</name>
<dbReference type="InterPro" id="IPR035447">
    <property type="entry name" value="DNA_topo_I_N_sf"/>
</dbReference>
<sequence length="344" mass="39604">MLALSIQQVIKKNDLKYVINQTKGIYRQRKGKKFIYIDHEGHAVTAKETLDRITRLVLPPAWEQVWICPFENGHLQAIGYDVKGRKQYRYHAEWSRIRNEQKYERLYDFGKKLPALRMEIQKSLRTRQLTKDKVAAIALSIIDNTGIRIGNTSYERENGSYGLTTLKNRHAQINGNITFFRFKGKKGVQQLVPLRNSALTHYLKQVKEIPGQELFQYYDETGAVHSLDSGDLNDYLKRNMHEDFTCKDMRTWTGSVTAVQLMAEMMSNGMPTTQRKSLLDIIDGVAQKLGNTRAVCRKYYIHPALLTAYEEQTTATLLKALIKNKTVATAAIEKALLSFLKRQL</sequence>
<dbReference type="InterPro" id="IPR011010">
    <property type="entry name" value="DNA_brk_join_enz"/>
</dbReference>
<dbReference type="InterPro" id="IPR014711">
    <property type="entry name" value="TopoI_cat_a-hlx-sub_euk"/>
</dbReference>
<dbReference type="Gene3D" id="3.90.15.10">
    <property type="entry name" value="Topoisomerase I, Chain A, domain 3"/>
    <property type="match status" value="1"/>
</dbReference>
<keyword evidence="5" id="KW-0238">DNA-binding</keyword>
<evidence type="ECO:0000259" key="7">
    <source>
        <dbReference type="Pfam" id="PF01028"/>
    </source>
</evidence>
<dbReference type="SUPFAM" id="SSF55869">
    <property type="entry name" value="DNA topoisomerase I domain"/>
    <property type="match status" value="1"/>
</dbReference>
<evidence type="ECO:0000256" key="3">
    <source>
        <dbReference type="ARBA" id="ARBA00012891"/>
    </source>
</evidence>
<dbReference type="EMBL" id="JAPDNS010000002">
    <property type="protein sequence ID" value="MCW3486634.1"/>
    <property type="molecule type" value="Genomic_DNA"/>
</dbReference>
<comment type="catalytic activity">
    <reaction evidence="1">
        <text>ATP-independent breakage of single-stranded DNA, followed by passage and rejoining.</text>
        <dbReference type="EC" id="5.6.2.1"/>
    </reaction>
</comment>
<keyword evidence="4" id="KW-0799">Topoisomerase</keyword>
<dbReference type="InterPro" id="IPR013500">
    <property type="entry name" value="TopoI_cat_euk"/>
</dbReference>
<keyword evidence="10" id="KW-1185">Reference proteome</keyword>
<dbReference type="EC" id="5.6.2.1" evidence="3"/>
<evidence type="ECO:0000256" key="1">
    <source>
        <dbReference type="ARBA" id="ARBA00000213"/>
    </source>
</evidence>
<dbReference type="PROSITE" id="PS52038">
    <property type="entry name" value="TOPO_IB_2"/>
    <property type="match status" value="1"/>
</dbReference>
<evidence type="ECO:0000256" key="2">
    <source>
        <dbReference type="ARBA" id="ARBA00006645"/>
    </source>
</evidence>
<evidence type="ECO:0000313" key="9">
    <source>
        <dbReference type="EMBL" id="MCW3486634.1"/>
    </source>
</evidence>
<dbReference type="Gene3D" id="1.10.132.120">
    <property type="match status" value="1"/>
</dbReference>
<evidence type="ECO:0000259" key="8">
    <source>
        <dbReference type="Pfam" id="PF21338"/>
    </source>
</evidence>
<evidence type="ECO:0000313" key="10">
    <source>
        <dbReference type="Proteomes" id="UP001207742"/>
    </source>
</evidence>